<name>A0A9W6JWZ5_9HYPH</name>
<sequence length="234" mass="26609">MGGRRQLVKVKATDIAQMPSPADVIFDALREAIAKGDISEGQVLRQDHIARMFNISRIPVREALTRLEEQGLVSTQRYRGAVVTTLSIAEIREVFEFRALLEPEILRYSIERMSPEALEHAKEFAHAFATEPESSRWGDLNRRFHYSLYEPAGRPYYLQTISTALDRVDRYLRAQLVLTDGMARARREHQGILDACIAGDSEMAVRLTREHILGAADSLVAFLIRTRAQENSER</sequence>
<comment type="caution">
    <text evidence="5">The sequence shown here is derived from an EMBL/GenBank/DDBJ whole genome shotgun (WGS) entry which is preliminary data.</text>
</comment>
<evidence type="ECO:0000313" key="6">
    <source>
        <dbReference type="Proteomes" id="UP001143330"/>
    </source>
</evidence>
<dbReference type="InterPro" id="IPR036388">
    <property type="entry name" value="WH-like_DNA-bd_sf"/>
</dbReference>
<reference evidence="5" key="1">
    <citation type="journal article" date="2014" name="Int. J. Syst. Evol. Microbiol.">
        <title>Complete genome sequence of Corynebacterium casei LMG S-19264T (=DSM 44701T), isolated from a smear-ripened cheese.</title>
        <authorList>
            <consortium name="US DOE Joint Genome Institute (JGI-PGF)"/>
            <person name="Walter F."/>
            <person name="Albersmeier A."/>
            <person name="Kalinowski J."/>
            <person name="Ruckert C."/>
        </authorList>
    </citation>
    <scope>NUCLEOTIDE SEQUENCE</scope>
    <source>
        <strain evidence="5">VKM B-2789</strain>
    </source>
</reference>
<dbReference type="InterPro" id="IPR036390">
    <property type="entry name" value="WH_DNA-bd_sf"/>
</dbReference>
<dbReference type="AlphaFoldDB" id="A0A9W6JWZ5"/>
<evidence type="ECO:0000259" key="4">
    <source>
        <dbReference type="PROSITE" id="PS50949"/>
    </source>
</evidence>
<feature type="domain" description="HTH gntR-type" evidence="4">
    <location>
        <begin position="19"/>
        <end position="86"/>
    </location>
</feature>
<reference evidence="5" key="2">
    <citation type="submission" date="2023-01" db="EMBL/GenBank/DDBJ databases">
        <authorList>
            <person name="Sun Q."/>
            <person name="Evtushenko L."/>
        </authorList>
    </citation>
    <scope>NUCLEOTIDE SEQUENCE</scope>
    <source>
        <strain evidence="5">VKM B-2789</strain>
    </source>
</reference>
<organism evidence="5 6">
    <name type="scientific">Ancylobacter defluvii</name>
    <dbReference type="NCBI Taxonomy" id="1282440"/>
    <lineage>
        <taxon>Bacteria</taxon>
        <taxon>Pseudomonadati</taxon>
        <taxon>Pseudomonadota</taxon>
        <taxon>Alphaproteobacteria</taxon>
        <taxon>Hyphomicrobiales</taxon>
        <taxon>Xanthobacteraceae</taxon>
        <taxon>Ancylobacter</taxon>
    </lineage>
</organism>
<dbReference type="PANTHER" id="PTHR43537:SF41">
    <property type="entry name" value="TRANSCRIPTIONAL REGULATORY PROTEIN"/>
    <property type="match status" value="1"/>
</dbReference>
<dbReference type="SMART" id="SM00895">
    <property type="entry name" value="FCD"/>
    <property type="match status" value="1"/>
</dbReference>
<dbReference type="InterPro" id="IPR011711">
    <property type="entry name" value="GntR_C"/>
</dbReference>
<evidence type="ECO:0000313" key="5">
    <source>
        <dbReference type="EMBL" id="GLK85410.1"/>
    </source>
</evidence>
<dbReference type="PRINTS" id="PR00035">
    <property type="entry name" value="HTHGNTR"/>
</dbReference>
<dbReference type="PROSITE" id="PS50949">
    <property type="entry name" value="HTH_GNTR"/>
    <property type="match status" value="1"/>
</dbReference>
<dbReference type="CDD" id="cd07377">
    <property type="entry name" value="WHTH_GntR"/>
    <property type="match status" value="1"/>
</dbReference>
<keyword evidence="6" id="KW-1185">Reference proteome</keyword>
<dbReference type="SUPFAM" id="SSF46785">
    <property type="entry name" value="Winged helix' DNA-binding domain"/>
    <property type="match status" value="1"/>
</dbReference>
<dbReference type="Pfam" id="PF00392">
    <property type="entry name" value="GntR"/>
    <property type="match status" value="1"/>
</dbReference>
<dbReference type="InterPro" id="IPR008920">
    <property type="entry name" value="TF_FadR/GntR_C"/>
</dbReference>
<dbReference type="Gene3D" id="1.10.10.10">
    <property type="entry name" value="Winged helix-like DNA-binding domain superfamily/Winged helix DNA-binding domain"/>
    <property type="match status" value="1"/>
</dbReference>
<dbReference type="SUPFAM" id="SSF48008">
    <property type="entry name" value="GntR ligand-binding domain-like"/>
    <property type="match status" value="1"/>
</dbReference>
<dbReference type="Gene3D" id="1.20.120.530">
    <property type="entry name" value="GntR ligand-binding domain-like"/>
    <property type="match status" value="1"/>
</dbReference>
<dbReference type="Proteomes" id="UP001143330">
    <property type="component" value="Unassembled WGS sequence"/>
</dbReference>
<keyword evidence="1" id="KW-0805">Transcription regulation</keyword>
<dbReference type="GO" id="GO:0003677">
    <property type="term" value="F:DNA binding"/>
    <property type="evidence" value="ECO:0007669"/>
    <property type="project" value="UniProtKB-KW"/>
</dbReference>
<accession>A0A9W6JWZ5</accession>
<proteinExistence type="predicted"/>
<gene>
    <name evidence="5" type="primary">ygaE</name>
    <name evidence="5" type="ORF">GCM10017653_34800</name>
</gene>
<evidence type="ECO:0000256" key="1">
    <source>
        <dbReference type="ARBA" id="ARBA00023015"/>
    </source>
</evidence>
<keyword evidence="3" id="KW-0804">Transcription</keyword>
<dbReference type="GO" id="GO:0003700">
    <property type="term" value="F:DNA-binding transcription factor activity"/>
    <property type="evidence" value="ECO:0007669"/>
    <property type="project" value="InterPro"/>
</dbReference>
<protein>
    <submittedName>
        <fullName evidence="5">GntR family transcriptional regulator</fullName>
    </submittedName>
</protein>
<dbReference type="SMART" id="SM00345">
    <property type="entry name" value="HTH_GNTR"/>
    <property type="match status" value="1"/>
</dbReference>
<dbReference type="EMBL" id="BSFM01000015">
    <property type="protein sequence ID" value="GLK85410.1"/>
    <property type="molecule type" value="Genomic_DNA"/>
</dbReference>
<keyword evidence="2" id="KW-0238">DNA-binding</keyword>
<evidence type="ECO:0000256" key="2">
    <source>
        <dbReference type="ARBA" id="ARBA00023125"/>
    </source>
</evidence>
<evidence type="ECO:0000256" key="3">
    <source>
        <dbReference type="ARBA" id="ARBA00023163"/>
    </source>
</evidence>
<dbReference type="PANTHER" id="PTHR43537">
    <property type="entry name" value="TRANSCRIPTIONAL REGULATOR, GNTR FAMILY"/>
    <property type="match status" value="1"/>
</dbReference>
<dbReference type="InterPro" id="IPR000524">
    <property type="entry name" value="Tscrpt_reg_HTH_GntR"/>
</dbReference>
<dbReference type="Pfam" id="PF07729">
    <property type="entry name" value="FCD"/>
    <property type="match status" value="1"/>
</dbReference>